<evidence type="ECO:0000313" key="2">
    <source>
        <dbReference type="EMBL" id="KAK8600769.1"/>
    </source>
</evidence>
<dbReference type="Proteomes" id="UP001472677">
    <property type="component" value="Unassembled WGS sequence"/>
</dbReference>
<keyword evidence="3" id="KW-1185">Reference proteome</keyword>
<reference evidence="2 3" key="1">
    <citation type="journal article" date="2024" name="G3 (Bethesda)">
        <title>Genome assembly of Hibiscus sabdariffa L. provides insights into metabolisms of medicinal natural products.</title>
        <authorList>
            <person name="Kim T."/>
        </authorList>
    </citation>
    <scope>NUCLEOTIDE SEQUENCE [LARGE SCALE GENOMIC DNA]</scope>
    <source>
        <strain evidence="2">TK-2024</strain>
        <tissue evidence="2">Old leaves</tissue>
    </source>
</reference>
<dbReference type="EMBL" id="JBBPBM010000001">
    <property type="protein sequence ID" value="KAK8600769.1"/>
    <property type="molecule type" value="Genomic_DNA"/>
</dbReference>
<accession>A0ABR2GEN0</accession>
<sequence length="181" mass="20471">MKLRRCGMQRKLAQSFATSLDGATSELSSPDSGTQSLTFFYLDIASWGYRNSRNVSDFDSHRSTILDRSSSLGSRRSSSNGSAKHAYNSFSRSHYDKVRDKDKVRQHGVPLPRKIGVNARDNINSNHNNDNGLLFGGAVGSIVNKDVFERDFPSLGTEDRQVLSEITRMENFKVWWLKYKL</sequence>
<protein>
    <submittedName>
        <fullName evidence="2">Uncharacterized protein</fullName>
    </submittedName>
</protein>
<feature type="region of interest" description="Disordered" evidence="1">
    <location>
        <begin position="66"/>
        <end position="86"/>
    </location>
</feature>
<name>A0ABR2GEN0_9ROSI</name>
<proteinExistence type="predicted"/>
<evidence type="ECO:0000256" key="1">
    <source>
        <dbReference type="SAM" id="MobiDB-lite"/>
    </source>
</evidence>
<evidence type="ECO:0000313" key="3">
    <source>
        <dbReference type="Proteomes" id="UP001472677"/>
    </source>
</evidence>
<dbReference type="PANTHER" id="PTHR34112:SF18">
    <property type="entry name" value="C-JUN-AMINO-TERMINAL KINASE-INTERACTING PROTEIN"/>
    <property type="match status" value="1"/>
</dbReference>
<comment type="caution">
    <text evidence="2">The sequence shown here is derived from an EMBL/GenBank/DDBJ whole genome shotgun (WGS) entry which is preliminary data.</text>
</comment>
<feature type="compositionally biased region" description="Low complexity" evidence="1">
    <location>
        <begin position="68"/>
        <end position="82"/>
    </location>
</feature>
<dbReference type="PANTHER" id="PTHR34112">
    <property type="entry name" value="C-JUN-AMINO-TERMINAL KINASE-INTERACTING PROTEIN"/>
    <property type="match status" value="1"/>
</dbReference>
<organism evidence="2 3">
    <name type="scientific">Hibiscus sabdariffa</name>
    <name type="common">roselle</name>
    <dbReference type="NCBI Taxonomy" id="183260"/>
    <lineage>
        <taxon>Eukaryota</taxon>
        <taxon>Viridiplantae</taxon>
        <taxon>Streptophyta</taxon>
        <taxon>Embryophyta</taxon>
        <taxon>Tracheophyta</taxon>
        <taxon>Spermatophyta</taxon>
        <taxon>Magnoliopsida</taxon>
        <taxon>eudicotyledons</taxon>
        <taxon>Gunneridae</taxon>
        <taxon>Pentapetalae</taxon>
        <taxon>rosids</taxon>
        <taxon>malvids</taxon>
        <taxon>Malvales</taxon>
        <taxon>Malvaceae</taxon>
        <taxon>Malvoideae</taxon>
        <taxon>Hibiscus</taxon>
    </lineage>
</organism>
<gene>
    <name evidence="2" type="ORF">V6N12_050618</name>
</gene>